<dbReference type="GO" id="GO:0006513">
    <property type="term" value="P:protein monoubiquitination"/>
    <property type="evidence" value="ECO:0007669"/>
    <property type="project" value="TreeGrafter"/>
</dbReference>
<keyword evidence="12" id="KW-0576">Peroxisome</keyword>
<dbReference type="Proteomes" id="UP000693970">
    <property type="component" value="Unassembled WGS sequence"/>
</dbReference>
<gene>
    <name evidence="15" type="ORF">IV203_038405</name>
</gene>
<evidence type="ECO:0000313" key="16">
    <source>
        <dbReference type="Proteomes" id="UP000693970"/>
    </source>
</evidence>
<keyword evidence="11" id="KW-0472">Membrane</keyword>
<evidence type="ECO:0000256" key="2">
    <source>
        <dbReference type="ARBA" id="ARBA00004906"/>
    </source>
</evidence>
<keyword evidence="7" id="KW-0863">Zinc-finger</keyword>
<evidence type="ECO:0000259" key="14">
    <source>
        <dbReference type="Pfam" id="PF04757"/>
    </source>
</evidence>
<evidence type="ECO:0000256" key="11">
    <source>
        <dbReference type="ARBA" id="ARBA00023136"/>
    </source>
</evidence>
<evidence type="ECO:0000256" key="12">
    <source>
        <dbReference type="ARBA" id="ARBA00023140"/>
    </source>
</evidence>
<evidence type="ECO:0000256" key="6">
    <source>
        <dbReference type="ARBA" id="ARBA00022723"/>
    </source>
</evidence>
<feature type="compositionally biased region" description="Basic and acidic residues" evidence="13">
    <location>
        <begin position="357"/>
        <end position="375"/>
    </location>
</feature>
<comment type="pathway">
    <text evidence="2">Protein modification; protein ubiquitination.</text>
</comment>
<dbReference type="OrthoDB" id="48815at2759"/>
<protein>
    <submittedName>
        <fullName evidence="15">Pex2 / Pex12 domain containing protein</fullName>
    </submittedName>
</protein>
<dbReference type="GO" id="GO:0008270">
    <property type="term" value="F:zinc ion binding"/>
    <property type="evidence" value="ECO:0007669"/>
    <property type="project" value="UniProtKB-KW"/>
</dbReference>
<evidence type="ECO:0000256" key="13">
    <source>
        <dbReference type="SAM" id="MobiDB-lite"/>
    </source>
</evidence>
<comment type="similarity">
    <text evidence="3">Belongs to the pex2/pex10/pex12 family.</text>
</comment>
<dbReference type="CDD" id="cd16451">
    <property type="entry name" value="mRING_PEX12"/>
    <property type="match status" value="1"/>
</dbReference>
<evidence type="ECO:0000256" key="8">
    <source>
        <dbReference type="ARBA" id="ARBA00022833"/>
    </source>
</evidence>
<evidence type="ECO:0000256" key="4">
    <source>
        <dbReference type="ARBA" id="ARBA00022448"/>
    </source>
</evidence>
<keyword evidence="16" id="KW-1185">Reference proteome</keyword>
<feature type="region of interest" description="Disordered" evidence="13">
    <location>
        <begin position="277"/>
        <end position="296"/>
    </location>
</feature>
<keyword evidence="9" id="KW-0653">Protein transport</keyword>
<evidence type="ECO:0000256" key="3">
    <source>
        <dbReference type="ARBA" id="ARBA00008704"/>
    </source>
</evidence>
<name>A0A9K3PZ06_9STRA</name>
<reference evidence="15" key="2">
    <citation type="submission" date="2021-04" db="EMBL/GenBank/DDBJ databases">
        <authorList>
            <person name="Podell S."/>
        </authorList>
    </citation>
    <scope>NUCLEOTIDE SEQUENCE</scope>
    <source>
        <strain evidence="15">Hildebrandi</strain>
    </source>
</reference>
<dbReference type="PANTHER" id="PTHR12888">
    <property type="entry name" value="PEROXISOME ASSEMBLY PROTEIN 12 PEROXIN-12"/>
    <property type="match status" value="1"/>
</dbReference>
<feature type="domain" description="Pex N-terminal" evidence="14">
    <location>
        <begin position="100"/>
        <end position="283"/>
    </location>
</feature>
<keyword evidence="5" id="KW-0812">Transmembrane</keyword>
<evidence type="ECO:0000256" key="9">
    <source>
        <dbReference type="ARBA" id="ARBA00022927"/>
    </source>
</evidence>
<proteinExistence type="inferred from homology"/>
<evidence type="ECO:0000256" key="1">
    <source>
        <dbReference type="ARBA" id="ARBA00004585"/>
    </source>
</evidence>
<dbReference type="EMBL" id="JAGRRH010000009">
    <property type="protein sequence ID" value="KAG7365202.1"/>
    <property type="molecule type" value="Genomic_DNA"/>
</dbReference>
<reference evidence="15" key="1">
    <citation type="journal article" date="2021" name="Sci. Rep.">
        <title>Diploid genomic architecture of Nitzschia inconspicua, an elite biomass production diatom.</title>
        <authorList>
            <person name="Oliver A."/>
            <person name="Podell S."/>
            <person name="Pinowska A."/>
            <person name="Traller J.C."/>
            <person name="Smith S.R."/>
            <person name="McClure R."/>
            <person name="Beliaev A."/>
            <person name="Bohutskyi P."/>
            <person name="Hill E.A."/>
            <person name="Rabines A."/>
            <person name="Zheng H."/>
            <person name="Allen L.Z."/>
            <person name="Kuo A."/>
            <person name="Grigoriev I.V."/>
            <person name="Allen A.E."/>
            <person name="Hazlebeck D."/>
            <person name="Allen E.E."/>
        </authorList>
    </citation>
    <scope>NUCLEOTIDE SEQUENCE</scope>
    <source>
        <strain evidence="15">Hildebrandi</strain>
    </source>
</reference>
<dbReference type="AlphaFoldDB" id="A0A9K3PZ06"/>
<evidence type="ECO:0000256" key="7">
    <source>
        <dbReference type="ARBA" id="ARBA00022771"/>
    </source>
</evidence>
<dbReference type="InterPro" id="IPR017375">
    <property type="entry name" value="PEX12"/>
</dbReference>
<dbReference type="GO" id="GO:1990429">
    <property type="term" value="C:peroxisomal importomer complex"/>
    <property type="evidence" value="ECO:0007669"/>
    <property type="project" value="TreeGrafter"/>
</dbReference>
<feature type="compositionally biased region" description="Low complexity" evidence="13">
    <location>
        <begin position="277"/>
        <end position="287"/>
    </location>
</feature>
<dbReference type="GO" id="GO:0005778">
    <property type="term" value="C:peroxisomal membrane"/>
    <property type="evidence" value="ECO:0007669"/>
    <property type="project" value="UniProtKB-SubCell"/>
</dbReference>
<dbReference type="InterPro" id="IPR006845">
    <property type="entry name" value="Pex_N"/>
</dbReference>
<dbReference type="GO" id="GO:0016558">
    <property type="term" value="P:protein import into peroxisome matrix"/>
    <property type="evidence" value="ECO:0007669"/>
    <property type="project" value="InterPro"/>
</dbReference>
<evidence type="ECO:0000256" key="5">
    <source>
        <dbReference type="ARBA" id="ARBA00022692"/>
    </source>
</evidence>
<comment type="subcellular location">
    <subcellularLocation>
        <location evidence="1">Peroxisome membrane</location>
        <topology evidence="1">Multi-pass membrane protein</topology>
    </subcellularLocation>
</comment>
<sequence>MSTTTPLQVESPPRVNPMIPTTVGALIAEESTIVPTSTLPSFLECKMIEECRRSGHQTLRAATQFLIERLIRMEQSLQNQRGNDSRPYSSSMLRFFRAIQGFLRNVSFHTCRNIRTQFLERFGPELRFLVMYWLERRSLLSSSSATIAESLYGGKRVQVVTVADVGNSQRRPLQPMSKQNSIRLAFLLALGPYLEERSDTIATALVRRISSLPHLSTATKQKLRTLVQVAWPLMRMTTKATFWLYQWRYLMGWSVYFDPYSRYLNLILRRVTQEDQQQQQQQQQQHQENTGVAVSSGESAEVGIKNVQGINTVISDSFWNIMQGKPSRIQKLAAIVMSSMVALSFVARVLSIQQDMQHEAEDREQQRQEQQESRQRIPGGSNKAKVTPPPPLPATPFFPEGKTNTMVAERINNLPPIVCSLCQDPRINPTASISGYVFCYKCILEFVKKEGICPVTGRKCTETNLVRLFEPRI</sequence>
<comment type="caution">
    <text evidence="15">The sequence shown here is derived from an EMBL/GenBank/DDBJ whole genome shotgun (WGS) entry which is preliminary data.</text>
</comment>
<dbReference type="GO" id="GO:0004842">
    <property type="term" value="F:ubiquitin-protein transferase activity"/>
    <property type="evidence" value="ECO:0007669"/>
    <property type="project" value="TreeGrafter"/>
</dbReference>
<keyword evidence="8" id="KW-0862">Zinc</keyword>
<evidence type="ECO:0000256" key="10">
    <source>
        <dbReference type="ARBA" id="ARBA00022989"/>
    </source>
</evidence>
<evidence type="ECO:0000313" key="15">
    <source>
        <dbReference type="EMBL" id="KAG7365202.1"/>
    </source>
</evidence>
<accession>A0A9K3PZ06</accession>
<keyword evidence="6" id="KW-0479">Metal-binding</keyword>
<dbReference type="PANTHER" id="PTHR12888:SF0">
    <property type="entry name" value="PEROXISOME ASSEMBLY PROTEIN 12"/>
    <property type="match status" value="1"/>
</dbReference>
<feature type="region of interest" description="Disordered" evidence="13">
    <location>
        <begin position="357"/>
        <end position="394"/>
    </location>
</feature>
<keyword evidence="4" id="KW-0813">Transport</keyword>
<dbReference type="Pfam" id="PF04757">
    <property type="entry name" value="Pex2_Pex12"/>
    <property type="match status" value="1"/>
</dbReference>
<organism evidence="15 16">
    <name type="scientific">Nitzschia inconspicua</name>
    <dbReference type="NCBI Taxonomy" id="303405"/>
    <lineage>
        <taxon>Eukaryota</taxon>
        <taxon>Sar</taxon>
        <taxon>Stramenopiles</taxon>
        <taxon>Ochrophyta</taxon>
        <taxon>Bacillariophyta</taxon>
        <taxon>Bacillariophyceae</taxon>
        <taxon>Bacillariophycidae</taxon>
        <taxon>Bacillariales</taxon>
        <taxon>Bacillariaceae</taxon>
        <taxon>Nitzschia</taxon>
    </lineage>
</organism>
<keyword evidence="10" id="KW-1133">Transmembrane helix</keyword>